<evidence type="ECO:0000313" key="2">
    <source>
        <dbReference type="Proteomes" id="UP001596099"/>
    </source>
</evidence>
<organism evidence="1 2">
    <name type="scientific">Halomarina salina</name>
    <dbReference type="NCBI Taxonomy" id="1872699"/>
    <lineage>
        <taxon>Archaea</taxon>
        <taxon>Methanobacteriati</taxon>
        <taxon>Methanobacteriota</taxon>
        <taxon>Stenosarchaea group</taxon>
        <taxon>Halobacteria</taxon>
        <taxon>Halobacteriales</taxon>
        <taxon>Natronomonadaceae</taxon>
        <taxon>Halomarina</taxon>
    </lineage>
</organism>
<keyword evidence="2" id="KW-1185">Reference proteome</keyword>
<accession>A0ABD5RP34</accession>
<reference evidence="1 2" key="1">
    <citation type="journal article" date="2019" name="Int. J. Syst. Evol. Microbiol.">
        <title>The Global Catalogue of Microorganisms (GCM) 10K type strain sequencing project: providing services to taxonomists for standard genome sequencing and annotation.</title>
        <authorList>
            <consortium name="The Broad Institute Genomics Platform"/>
            <consortium name="The Broad Institute Genome Sequencing Center for Infectious Disease"/>
            <person name="Wu L."/>
            <person name="Ma J."/>
        </authorList>
    </citation>
    <scope>NUCLEOTIDE SEQUENCE [LARGE SCALE GENOMIC DNA]</scope>
    <source>
        <strain evidence="1 2">CGMCC 1.12543</strain>
    </source>
</reference>
<evidence type="ECO:0000313" key="1">
    <source>
        <dbReference type="EMBL" id="MFC5972074.1"/>
    </source>
</evidence>
<proteinExistence type="predicted"/>
<protein>
    <submittedName>
        <fullName evidence="1">Uncharacterized protein</fullName>
    </submittedName>
</protein>
<dbReference type="RefSeq" id="WP_247415069.1">
    <property type="nucleotide sequence ID" value="NZ_JALLGW010000001.1"/>
</dbReference>
<comment type="caution">
    <text evidence="1">The sequence shown here is derived from an EMBL/GenBank/DDBJ whole genome shotgun (WGS) entry which is preliminary data.</text>
</comment>
<dbReference type="Proteomes" id="UP001596099">
    <property type="component" value="Unassembled WGS sequence"/>
</dbReference>
<sequence length="166" mass="18899">MDYGWLINDTPEAATPRGTDTYGPHNMTMFSYAAIDIMHSPAFAATDIGELREVVWDAQRLARIGNWVTTWERELREGDYTAGVVVKAIADDVVSIDELESPDVSDDELIERIHEAAIEQSFQDNWEEEYQSLREKTFTTNSVDLEAYVDGMTEVRDLHRASRGHK</sequence>
<dbReference type="AlphaFoldDB" id="A0ABD5RP34"/>
<name>A0ABD5RP34_9EURY</name>
<dbReference type="EMBL" id="JBHSQH010000001">
    <property type="protein sequence ID" value="MFC5972074.1"/>
    <property type="molecule type" value="Genomic_DNA"/>
</dbReference>
<gene>
    <name evidence="1" type="ORF">ACFPYI_12110</name>
</gene>